<name>A0A0N4W9K6_HAEPC</name>
<dbReference type="InterPro" id="IPR052709">
    <property type="entry name" value="Transposase-MT_Hybrid"/>
</dbReference>
<dbReference type="PANTHER" id="PTHR46060">
    <property type="entry name" value="MARINER MOS1 TRANSPOSASE-LIKE PROTEIN"/>
    <property type="match status" value="1"/>
</dbReference>
<proteinExistence type="predicted"/>
<dbReference type="Pfam" id="PF17906">
    <property type="entry name" value="HTH_48"/>
    <property type="match status" value="1"/>
</dbReference>
<dbReference type="Proteomes" id="UP000268014">
    <property type="component" value="Unassembled WGS sequence"/>
</dbReference>
<dbReference type="WBParaSite" id="HPLM_0000698601-mRNA-1">
    <property type="protein sequence ID" value="HPLM_0000698601-mRNA-1"/>
    <property type="gene ID" value="HPLM_0000698601"/>
</dbReference>
<dbReference type="EMBL" id="UZAF01016578">
    <property type="protein sequence ID" value="VDO30572.1"/>
    <property type="molecule type" value="Genomic_DNA"/>
</dbReference>
<gene>
    <name evidence="2" type="ORF">HPLM_LOCUS6978</name>
</gene>
<dbReference type="STRING" id="6290.A0A0N4W9K6"/>
<dbReference type="PANTHER" id="PTHR46060:SF1">
    <property type="entry name" value="MARINER MOS1 TRANSPOSASE-LIKE PROTEIN"/>
    <property type="match status" value="1"/>
</dbReference>
<accession>A0A0N4W9K6</accession>
<evidence type="ECO:0000259" key="1">
    <source>
        <dbReference type="Pfam" id="PF17906"/>
    </source>
</evidence>
<evidence type="ECO:0000313" key="4">
    <source>
        <dbReference type="WBParaSite" id="HPLM_0000698601-mRNA-1"/>
    </source>
</evidence>
<protein>
    <submittedName>
        <fullName evidence="4">HTH_48 domain-containing protein</fullName>
    </submittedName>
</protein>
<dbReference type="InterPro" id="IPR041426">
    <property type="entry name" value="Mos1_HTH"/>
</dbReference>
<organism evidence="4">
    <name type="scientific">Haemonchus placei</name>
    <name type="common">Barber's pole worm</name>
    <dbReference type="NCBI Taxonomy" id="6290"/>
    <lineage>
        <taxon>Eukaryota</taxon>
        <taxon>Metazoa</taxon>
        <taxon>Ecdysozoa</taxon>
        <taxon>Nematoda</taxon>
        <taxon>Chromadorea</taxon>
        <taxon>Rhabditida</taxon>
        <taxon>Rhabditina</taxon>
        <taxon>Rhabditomorpha</taxon>
        <taxon>Strongyloidea</taxon>
        <taxon>Trichostrongylidae</taxon>
        <taxon>Haemonchus</taxon>
    </lineage>
</organism>
<reference evidence="4" key="1">
    <citation type="submission" date="2017-02" db="UniProtKB">
        <authorList>
            <consortium name="WormBaseParasite"/>
        </authorList>
    </citation>
    <scope>IDENTIFICATION</scope>
</reference>
<dbReference type="OMA" id="CTRWILH"/>
<sequence length="96" mass="11108">MGLNREHFRASVFYNFRRGLTQQQCMDELSSTFGDEAPSTASVYRWYSEFTRGRSSLEDEFRGGRPKSVVVPETGDTVHKLILQERHVTYREIGTT</sequence>
<feature type="domain" description="Mos1 transposase HTH" evidence="1">
    <location>
        <begin position="5"/>
        <end position="53"/>
    </location>
</feature>
<dbReference type="AlphaFoldDB" id="A0A0N4W9K6"/>
<reference evidence="2 3" key="2">
    <citation type="submission" date="2018-11" db="EMBL/GenBank/DDBJ databases">
        <authorList>
            <consortium name="Pathogen Informatics"/>
        </authorList>
    </citation>
    <scope>NUCLEOTIDE SEQUENCE [LARGE SCALE GENOMIC DNA]</scope>
    <source>
        <strain evidence="2 3">MHpl1</strain>
    </source>
</reference>
<evidence type="ECO:0000313" key="2">
    <source>
        <dbReference type="EMBL" id="VDO30572.1"/>
    </source>
</evidence>
<dbReference type="Gene3D" id="1.10.10.1450">
    <property type="match status" value="1"/>
</dbReference>
<dbReference type="OrthoDB" id="10017160at2759"/>
<keyword evidence="3" id="KW-1185">Reference proteome</keyword>
<evidence type="ECO:0000313" key="3">
    <source>
        <dbReference type="Proteomes" id="UP000268014"/>
    </source>
</evidence>